<evidence type="ECO:0000256" key="8">
    <source>
        <dbReference type="ARBA" id="ARBA00023211"/>
    </source>
</evidence>
<dbReference type="Pfam" id="PF01931">
    <property type="entry name" value="NTPase_I-T"/>
    <property type="match status" value="1"/>
</dbReference>
<comment type="catalytic activity">
    <reaction evidence="11">
        <text>XTP + H2O = XDP + phosphate + H(+)</text>
        <dbReference type="Rhea" id="RHEA:28406"/>
        <dbReference type="ChEBI" id="CHEBI:15377"/>
        <dbReference type="ChEBI" id="CHEBI:15378"/>
        <dbReference type="ChEBI" id="CHEBI:43474"/>
        <dbReference type="ChEBI" id="CHEBI:59884"/>
        <dbReference type="ChEBI" id="CHEBI:61314"/>
        <dbReference type="EC" id="3.6.1.73"/>
    </reaction>
</comment>
<evidence type="ECO:0000256" key="2">
    <source>
        <dbReference type="ARBA" id="ARBA00001946"/>
    </source>
</evidence>
<comment type="catalytic activity">
    <reaction evidence="10">
        <text>ITP + H2O = IDP + phosphate + H(+)</text>
        <dbReference type="Rhea" id="RHEA:28330"/>
        <dbReference type="ChEBI" id="CHEBI:15377"/>
        <dbReference type="ChEBI" id="CHEBI:15378"/>
        <dbReference type="ChEBI" id="CHEBI:43474"/>
        <dbReference type="ChEBI" id="CHEBI:58280"/>
        <dbReference type="ChEBI" id="CHEBI:61402"/>
        <dbReference type="EC" id="3.6.1.73"/>
    </reaction>
</comment>
<dbReference type="GO" id="GO:0000166">
    <property type="term" value="F:nucleotide binding"/>
    <property type="evidence" value="ECO:0007669"/>
    <property type="project" value="UniProtKB-KW"/>
</dbReference>
<dbReference type="InterPro" id="IPR026533">
    <property type="entry name" value="NTPase/PRRC1"/>
</dbReference>
<evidence type="ECO:0000256" key="5">
    <source>
        <dbReference type="ARBA" id="ARBA00022801"/>
    </source>
</evidence>
<evidence type="ECO:0000256" key="11">
    <source>
        <dbReference type="ARBA" id="ARBA00048781"/>
    </source>
</evidence>
<evidence type="ECO:0000256" key="3">
    <source>
        <dbReference type="ARBA" id="ARBA00022723"/>
    </source>
</evidence>
<evidence type="ECO:0000256" key="10">
    <source>
        <dbReference type="ARBA" id="ARBA00048174"/>
    </source>
</evidence>
<dbReference type="EC" id="3.6.1.73" evidence="9"/>
<comment type="cofactor">
    <cofactor evidence="1">
        <name>Mn(2+)</name>
        <dbReference type="ChEBI" id="CHEBI:29035"/>
    </cofactor>
</comment>
<evidence type="ECO:0000313" key="13">
    <source>
        <dbReference type="EMBL" id="KIY22590.1"/>
    </source>
</evidence>
<dbReference type="OrthoDB" id="164951at2"/>
<dbReference type="PANTHER" id="PTHR34699">
    <property type="match status" value="1"/>
</dbReference>
<keyword evidence="4" id="KW-0547">Nucleotide-binding</keyword>
<evidence type="ECO:0000256" key="1">
    <source>
        <dbReference type="ARBA" id="ARBA00001936"/>
    </source>
</evidence>
<dbReference type="GO" id="GO:0046872">
    <property type="term" value="F:metal ion binding"/>
    <property type="evidence" value="ECO:0007669"/>
    <property type="project" value="UniProtKB-KW"/>
</dbReference>
<keyword evidence="3" id="KW-0479">Metal-binding</keyword>
<feature type="domain" description="Non-canonical purine NTP phosphatase/PRRC1" evidence="12">
    <location>
        <begin position="6"/>
        <end position="157"/>
    </location>
</feature>
<dbReference type="InterPro" id="IPR029001">
    <property type="entry name" value="ITPase-like_fam"/>
</dbReference>
<gene>
    <name evidence="13" type="primary">yjjX</name>
    <name evidence="13" type="ORF">UB32_07575</name>
</gene>
<evidence type="ECO:0000256" key="4">
    <source>
        <dbReference type="ARBA" id="ARBA00022741"/>
    </source>
</evidence>
<dbReference type="PANTHER" id="PTHR34699:SF2">
    <property type="entry name" value="NON-CANONICAL PURINE NTP PHOSPHATASE_PRRC1 DOMAIN-CONTAINING PROTEIN"/>
    <property type="match status" value="1"/>
</dbReference>
<dbReference type="InterPro" id="IPR050299">
    <property type="entry name" value="YjjX_NTPase"/>
</dbReference>
<dbReference type="GO" id="GO:0103023">
    <property type="term" value="F:ITPase activity"/>
    <property type="evidence" value="ECO:0007669"/>
    <property type="project" value="UniProtKB-EC"/>
</dbReference>
<comment type="caution">
    <text evidence="13">The sequence shown here is derived from an EMBL/GenBank/DDBJ whole genome shotgun (WGS) entry which is preliminary data.</text>
</comment>
<name>A0A0D6ZB65_9BACI</name>
<keyword evidence="8" id="KW-0464">Manganese</keyword>
<reference evidence="13 14" key="1">
    <citation type="submission" date="2015-01" db="EMBL/GenBank/DDBJ databases">
        <title>Draft genome sequences of the supercritical CO2 tolerant bacteria Bacillus subterraneus MITOT1 and Bacillus cereus MIT0214.</title>
        <authorList>
            <person name="Peet K.C."/>
            <person name="Thompson J.R."/>
        </authorList>
    </citation>
    <scope>NUCLEOTIDE SEQUENCE [LARGE SCALE GENOMIC DNA]</scope>
    <source>
        <strain evidence="13 14">MITOT1</strain>
    </source>
</reference>
<proteinExistence type="predicted"/>
<accession>A0A0D6ZB65</accession>
<evidence type="ECO:0000256" key="7">
    <source>
        <dbReference type="ARBA" id="ARBA00023080"/>
    </source>
</evidence>
<dbReference type="GO" id="GO:0009117">
    <property type="term" value="P:nucleotide metabolic process"/>
    <property type="evidence" value="ECO:0007669"/>
    <property type="project" value="UniProtKB-KW"/>
</dbReference>
<sequence>MKVAVGSKNLVKIRAAKAAFIGADYEIFAIDAESGVSDQPMSDEETIKGAVNRAIEAAKKGEAEIGIGLEGGVQQTPYGLLLCNWGALAVNGKEPFIAGGARIPLPDEVARQLLAGFELGPVMDEYVKKQNVREKEGAIGIFTNGQINRSEMFTHVMKLLAGQFEYDRNQTKQEKL</sequence>
<dbReference type="EMBL" id="JXIQ01000064">
    <property type="protein sequence ID" value="KIY22590.1"/>
    <property type="molecule type" value="Genomic_DNA"/>
</dbReference>
<evidence type="ECO:0000259" key="12">
    <source>
        <dbReference type="Pfam" id="PF01931"/>
    </source>
</evidence>
<keyword evidence="6" id="KW-0460">Magnesium</keyword>
<keyword evidence="5" id="KW-0378">Hydrolase</keyword>
<dbReference type="PATRIC" id="fig|285983.3.peg.4106"/>
<organism evidence="13 14">
    <name type="scientific">Mesobacillus subterraneus</name>
    <dbReference type="NCBI Taxonomy" id="285983"/>
    <lineage>
        <taxon>Bacteria</taxon>
        <taxon>Bacillati</taxon>
        <taxon>Bacillota</taxon>
        <taxon>Bacilli</taxon>
        <taxon>Bacillales</taxon>
        <taxon>Bacillaceae</taxon>
        <taxon>Mesobacillus</taxon>
    </lineage>
</organism>
<dbReference type="Gene3D" id="3.90.950.10">
    <property type="match status" value="1"/>
</dbReference>
<comment type="cofactor">
    <cofactor evidence="2">
        <name>Mg(2+)</name>
        <dbReference type="ChEBI" id="CHEBI:18420"/>
    </cofactor>
</comment>
<dbReference type="RefSeq" id="WP_044392556.1">
    <property type="nucleotide sequence ID" value="NZ_JXIQ01000064.1"/>
</dbReference>
<dbReference type="NCBIfam" id="NF002850">
    <property type="entry name" value="PRK03114.1"/>
    <property type="match status" value="1"/>
</dbReference>
<keyword evidence="14" id="KW-1185">Reference proteome</keyword>
<dbReference type="SUPFAM" id="SSF52972">
    <property type="entry name" value="ITPase-like"/>
    <property type="match status" value="1"/>
</dbReference>
<evidence type="ECO:0000256" key="6">
    <source>
        <dbReference type="ARBA" id="ARBA00022842"/>
    </source>
</evidence>
<keyword evidence="7" id="KW-0546">Nucleotide metabolism</keyword>
<dbReference type="Proteomes" id="UP000032512">
    <property type="component" value="Unassembled WGS sequence"/>
</dbReference>
<evidence type="ECO:0000256" key="9">
    <source>
        <dbReference type="ARBA" id="ARBA00038901"/>
    </source>
</evidence>
<protein>
    <recommendedName>
        <fullName evidence="9">inosine/xanthosine triphosphatase</fullName>
        <ecNumber evidence="9">3.6.1.73</ecNumber>
    </recommendedName>
</protein>
<dbReference type="AlphaFoldDB" id="A0A0D6ZB65"/>
<evidence type="ECO:0000313" key="14">
    <source>
        <dbReference type="Proteomes" id="UP000032512"/>
    </source>
</evidence>